<accession>A0A2I0JI67</accession>
<feature type="region of interest" description="Disordered" evidence="1">
    <location>
        <begin position="1"/>
        <end position="23"/>
    </location>
</feature>
<dbReference type="AlphaFoldDB" id="A0A2I0JI67"/>
<dbReference type="STRING" id="22663.A0A2I0JI67"/>
<dbReference type="EMBL" id="PGOL01001654">
    <property type="protein sequence ID" value="PKI55951.1"/>
    <property type="molecule type" value="Genomic_DNA"/>
</dbReference>
<name>A0A2I0JI67_PUNGR</name>
<keyword evidence="3" id="KW-1185">Reference proteome</keyword>
<reference evidence="2 3" key="1">
    <citation type="submission" date="2017-11" db="EMBL/GenBank/DDBJ databases">
        <title>De-novo sequencing of pomegranate (Punica granatum L.) genome.</title>
        <authorList>
            <person name="Akparov Z."/>
            <person name="Amiraslanov A."/>
            <person name="Hajiyeva S."/>
            <person name="Abbasov M."/>
            <person name="Kaur K."/>
            <person name="Hamwieh A."/>
            <person name="Solovyev V."/>
            <person name="Salamov A."/>
            <person name="Braich B."/>
            <person name="Kosarev P."/>
            <person name="Mahmoud A."/>
            <person name="Hajiyev E."/>
            <person name="Babayeva S."/>
            <person name="Izzatullayeva V."/>
            <person name="Mammadov A."/>
            <person name="Mammadov A."/>
            <person name="Sharifova S."/>
            <person name="Ojaghi J."/>
            <person name="Eynullazada K."/>
            <person name="Bayramov B."/>
            <person name="Abdulazimova A."/>
            <person name="Shahmuradov I."/>
        </authorList>
    </citation>
    <scope>NUCLEOTIDE SEQUENCE [LARGE SCALE GENOMIC DNA]</scope>
    <source>
        <strain evidence="3">cv. AG2017</strain>
        <tissue evidence="2">Leaf</tissue>
    </source>
</reference>
<feature type="non-terminal residue" evidence="2">
    <location>
        <position position="69"/>
    </location>
</feature>
<gene>
    <name evidence="2" type="ORF">CRG98_023683</name>
</gene>
<evidence type="ECO:0000256" key="1">
    <source>
        <dbReference type="SAM" id="MobiDB-lite"/>
    </source>
</evidence>
<sequence length="69" mass="7896">MVGNGHIRYSPWTKQSVNSEKKSSLAAARADNFYYPPEWTPEQGSLNKFHGQHALRERARKLDQGILII</sequence>
<dbReference type="Proteomes" id="UP000233551">
    <property type="component" value="Unassembled WGS sequence"/>
</dbReference>
<proteinExistence type="predicted"/>
<organism evidence="2 3">
    <name type="scientific">Punica granatum</name>
    <name type="common">Pomegranate</name>
    <dbReference type="NCBI Taxonomy" id="22663"/>
    <lineage>
        <taxon>Eukaryota</taxon>
        <taxon>Viridiplantae</taxon>
        <taxon>Streptophyta</taxon>
        <taxon>Embryophyta</taxon>
        <taxon>Tracheophyta</taxon>
        <taxon>Spermatophyta</taxon>
        <taxon>Magnoliopsida</taxon>
        <taxon>eudicotyledons</taxon>
        <taxon>Gunneridae</taxon>
        <taxon>Pentapetalae</taxon>
        <taxon>rosids</taxon>
        <taxon>malvids</taxon>
        <taxon>Myrtales</taxon>
        <taxon>Lythraceae</taxon>
        <taxon>Punica</taxon>
    </lineage>
</organism>
<evidence type="ECO:0000313" key="3">
    <source>
        <dbReference type="Proteomes" id="UP000233551"/>
    </source>
</evidence>
<comment type="caution">
    <text evidence="2">The sequence shown here is derived from an EMBL/GenBank/DDBJ whole genome shotgun (WGS) entry which is preliminary data.</text>
</comment>
<evidence type="ECO:0000313" key="2">
    <source>
        <dbReference type="EMBL" id="PKI55951.1"/>
    </source>
</evidence>
<protein>
    <submittedName>
        <fullName evidence="2">Uncharacterized protein</fullName>
    </submittedName>
</protein>